<dbReference type="RefSeq" id="WP_138043817.1">
    <property type="nucleotide sequence ID" value="NZ_VBZC01000004.1"/>
</dbReference>
<evidence type="ECO:0000313" key="11">
    <source>
        <dbReference type="Proteomes" id="UP000305906"/>
    </source>
</evidence>
<dbReference type="PANTHER" id="PTHR21022:SF19">
    <property type="entry name" value="PREPHENATE DEHYDRATASE-RELATED"/>
    <property type="match status" value="1"/>
</dbReference>
<dbReference type="SUPFAM" id="SSF53850">
    <property type="entry name" value="Periplasmic binding protein-like II"/>
    <property type="match status" value="1"/>
</dbReference>
<dbReference type="PROSITE" id="PS51171">
    <property type="entry name" value="PREPHENATE_DEHYDR_3"/>
    <property type="match status" value="1"/>
</dbReference>
<dbReference type="Gene3D" id="3.30.70.260">
    <property type="match status" value="1"/>
</dbReference>
<evidence type="ECO:0000256" key="1">
    <source>
        <dbReference type="ARBA" id="ARBA00004741"/>
    </source>
</evidence>
<keyword evidence="5" id="KW-0584">Phenylalanine biosynthesis</keyword>
<keyword evidence="4" id="KW-0057">Aromatic amino acid biosynthesis</keyword>
<dbReference type="PIRSF" id="PIRSF001500">
    <property type="entry name" value="Chor_mut_pdt_Ppr"/>
    <property type="match status" value="1"/>
</dbReference>
<dbReference type="Gene3D" id="3.40.190.10">
    <property type="entry name" value="Periplasmic binding protein-like II"/>
    <property type="match status" value="2"/>
</dbReference>
<name>A0A5R9FZA5_9ACTN</name>
<accession>A0A5R9FZA5</accession>
<comment type="catalytic activity">
    <reaction evidence="7">
        <text>prephenate + H(+) = 3-phenylpyruvate + CO2 + H2O</text>
        <dbReference type="Rhea" id="RHEA:21648"/>
        <dbReference type="ChEBI" id="CHEBI:15377"/>
        <dbReference type="ChEBI" id="CHEBI:15378"/>
        <dbReference type="ChEBI" id="CHEBI:16526"/>
        <dbReference type="ChEBI" id="CHEBI:18005"/>
        <dbReference type="ChEBI" id="CHEBI:29934"/>
        <dbReference type="EC" id="4.2.1.51"/>
    </reaction>
</comment>
<dbReference type="GO" id="GO:0009094">
    <property type="term" value="P:L-phenylalanine biosynthetic process"/>
    <property type="evidence" value="ECO:0007669"/>
    <property type="project" value="UniProtKB-UniPathway"/>
</dbReference>
<dbReference type="PANTHER" id="PTHR21022">
    <property type="entry name" value="PREPHENATE DEHYDRATASE P PROTEIN"/>
    <property type="match status" value="1"/>
</dbReference>
<dbReference type="AlphaFoldDB" id="A0A5R9FZA5"/>
<dbReference type="GO" id="GO:0004664">
    <property type="term" value="F:prephenate dehydratase activity"/>
    <property type="evidence" value="ECO:0007669"/>
    <property type="project" value="UniProtKB-EC"/>
</dbReference>
<dbReference type="GO" id="GO:0005737">
    <property type="term" value="C:cytoplasm"/>
    <property type="evidence" value="ECO:0007669"/>
    <property type="project" value="TreeGrafter"/>
</dbReference>
<reference evidence="10 11" key="1">
    <citation type="submission" date="2019-05" db="EMBL/GenBank/DDBJ databases">
        <title>Streptomyces sp. NEAU-C151, a novel actinomycete isolated from soil.</title>
        <authorList>
            <person name="Han L."/>
            <person name="Jiang H."/>
        </authorList>
    </citation>
    <scope>NUCLEOTIDE SEQUENCE [LARGE SCALE GENOMIC DNA]</scope>
    <source>
        <strain evidence="10 11">NEAU-C151</strain>
    </source>
</reference>
<proteinExistence type="predicted"/>
<dbReference type="Pfam" id="PF00800">
    <property type="entry name" value="PDT"/>
    <property type="match status" value="1"/>
</dbReference>
<gene>
    <name evidence="10" type="primary">pheA</name>
    <name evidence="10" type="ORF">FE633_04925</name>
</gene>
<organism evidence="10 11">
    <name type="scientific">Streptomyces montanus</name>
    <dbReference type="NCBI Taxonomy" id="2580423"/>
    <lineage>
        <taxon>Bacteria</taxon>
        <taxon>Bacillati</taxon>
        <taxon>Actinomycetota</taxon>
        <taxon>Actinomycetes</taxon>
        <taxon>Kitasatosporales</taxon>
        <taxon>Streptomycetaceae</taxon>
        <taxon>Streptomyces</taxon>
    </lineage>
</organism>
<feature type="site" description="Essential for prephenate dehydratase activity" evidence="8">
    <location>
        <position position="175"/>
    </location>
</feature>
<dbReference type="SUPFAM" id="SSF55021">
    <property type="entry name" value="ACT-like"/>
    <property type="match status" value="1"/>
</dbReference>
<dbReference type="NCBIfam" id="NF008865">
    <property type="entry name" value="PRK11898.1"/>
    <property type="match status" value="1"/>
</dbReference>
<keyword evidence="6 10" id="KW-0456">Lyase</keyword>
<comment type="pathway">
    <text evidence="1">Amino-acid biosynthesis; L-phenylalanine biosynthesis; phenylpyruvate from prephenate: step 1/1.</text>
</comment>
<evidence type="ECO:0000256" key="6">
    <source>
        <dbReference type="ARBA" id="ARBA00023239"/>
    </source>
</evidence>
<evidence type="ECO:0000256" key="3">
    <source>
        <dbReference type="ARBA" id="ARBA00022605"/>
    </source>
</evidence>
<dbReference type="EMBL" id="VBZC01000004">
    <property type="protein sequence ID" value="TLS47366.1"/>
    <property type="molecule type" value="Genomic_DNA"/>
</dbReference>
<keyword evidence="11" id="KW-1185">Reference proteome</keyword>
<evidence type="ECO:0000313" key="10">
    <source>
        <dbReference type="EMBL" id="TLS47366.1"/>
    </source>
</evidence>
<dbReference type="Proteomes" id="UP000305906">
    <property type="component" value="Unassembled WGS sequence"/>
</dbReference>
<dbReference type="CDD" id="cd04905">
    <property type="entry name" value="ACT_CM-PDT"/>
    <property type="match status" value="1"/>
</dbReference>
<evidence type="ECO:0000256" key="2">
    <source>
        <dbReference type="ARBA" id="ARBA00013147"/>
    </source>
</evidence>
<evidence type="ECO:0000256" key="5">
    <source>
        <dbReference type="ARBA" id="ARBA00023222"/>
    </source>
</evidence>
<dbReference type="EC" id="4.2.1.51" evidence="2"/>
<comment type="caution">
    <text evidence="10">The sequence shown here is derived from an EMBL/GenBank/DDBJ whole genome shotgun (WGS) entry which is preliminary data.</text>
</comment>
<feature type="domain" description="Prephenate dehydratase" evidence="9">
    <location>
        <begin position="2"/>
        <end position="182"/>
    </location>
</feature>
<dbReference type="InterPro" id="IPR045865">
    <property type="entry name" value="ACT-like_dom_sf"/>
</dbReference>
<dbReference type="UniPathway" id="UPA00121">
    <property type="reaction ID" value="UER00345"/>
</dbReference>
<dbReference type="InterPro" id="IPR001086">
    <property type="entry name" value="Preph_deHydtase"/>
</dbReference>
<dbReference type="InterPro" id="IPR008242">
    <property type="entry name" value="Chor_mutase/pphenate_deHydtase"/>
</dbReference>
<keyword evidence="3" id="KW-0028">Amino-acid biosynthesis</keyword>
<evidence type="ECO:0000256" key="8">
    <source>
        <dbReference type="PIRSR" id="PIRSR001500-2"/>
    </source>
</evidence>
<sequence length="281" mass="29874">MTYAYLGPEGTFTQAAVRRLLPRTRKVPHQPFPTVPAALDATRRGDCEAAVVPLENSVRGVVAVTMDQLVSAGMHINAEVEVPVTFALMAPEGVRPQDITRVFSHPHALAQCERWLAERLPGARAQTAASTAAAAQEVAAAGAAGGAAIAAPPAADLYGLRILATGLGRDARAVTRFVSVAPDWSRPTRTRQDRTSLMLSLGTSGPARVVDILTEFDTRGVELAWIQSWPTGERLGSYHLFIDVEAHIEDPPVKDALAALTALGLGVRFLGSYPRWGAVTA</sequence>
<evidence type="ECO:0000259" key="9">
    <source>
        <dbReference type="PROSITE" id="PS51171"/>
    </source>
</evidence>
<evidence type="ECO:0000256" key="4">
    <source>
        <dbReference type="ARBA" id="ARBA00023141"/>
    </source>
</evidence>
<protein>
    <recommendedName>
        <fullName evidence="2">prephenate dehydratase</fullName>
        <ecNumber evidence="2">4.2.1.51</ecNumber>
    </recommendedName>
</protein>
<evidence type="ECO:0000256" key="7">
    <source>
        <dbReference type="ARBA" id="ARBA00047848"/>
    </source>
</evidence>